<dbReference type="EMBL" id="JASJOT010000088">
    <property type="protein sequence ID" value="MDJ1498984.1"/>
    <property type="molecule type" value="Genomic_DNA"/>
</dbReference>
<dbReference type="InterPro" id="IPR041657">
    <property type="entry name" value="HTH_17"/>
</dbReference>
<evidence type="ECO:0000313" key="2">
    <source>
        <dbReference type="EMBL" id="MDJ1498984.1"/>
    </source>
</evidence>
<organism evidence="2 4">
    <name type="scientific">Xanthocytophaga flava</name>
    <dbReference type="NCBI Taxonomy" id="3048013"/>
    <lineage>
        <taxon>Bacteria</taxon>
        <taxon>Pseudomonadati</taxon>
        <taxon>Bacteroidota</taxon>
        <taxon>Cytophagia</taxon>
        <taxon>Cytophagales</taxon>
        <taxon>Rhodocytophagaceae</taxon>
        <taxon>Xanthocytophaga</taxon>
    </lineage>
</organism>
<reference evidence="2 4" key="1">
    <citation type="submission" date="2023-05" db="EMBL/GenBank/DDBJ databases">
        <authorList>
            <person name="Zhang X."/>
        </authorList>
    </citation>
    <scope>NUCLEOTIDE SEQUENCE [LARGE SCALE GENOMIC DNA]</scope>
    <source>
        <strain evidence="2 4">DM2B3-1</strain>
    </source>
</reference>
<dbReference type="EMBL" id="JASJOT010000104">
    <property type="protein sequence ID" value="MDJ1498997.1"/>
    <property type="molecule type" value="Genomic_DNA"/>
</dbReference>
<sequence length="115" mass="13260">MFNPFEELQAQLVRMESILVRLQSIIPFLQDQEQSLIGGIELAMQTTGLAKSTIYNLVSSGNIPHMKRGKKLYFSRKELEGWIQDDKHKTLQELEVEIVRVETDRFLTKTAKASH</sequence>
<comment type="caution">
    <text evidence="2">The sequence shown here is derived from an EMBL/GenBank/DDBJ whole genome shotgun (WGS) entry which is preliminary data.</text>
</comment>
<accession>A0ABT7D2I4</accession>
<evidence type="ECO:0000259" key="1">
    <source>
        <dbReference type="Pfam" id="PF12728"/>
    </source>
</evidence>
<name>A0ABT7D2I4_9BACT</name>
<proteinExistence type="predicted"/>
<feature type="domain" description="Helix-turn-helix" evidence="1">
    <location>
        <begin position="45"/>
        <end position="84"/>
    </location>
</feature>
<dbReference type="Proteomes" id="UP001228581">
    <property type="component" value="Unassembled WGS sequence"/>
</dbReference>
<gene>
    <name evidence="2" type="ORF">QNI19_39040</name>
    <name evidence="3" type="ORF">QNI19_39120</name>
</gene>
<dbReference type="Pfam" id="PF12728">
    <property type="entry name" value="HTH_17"/>
    <property type="match status" value="1"/>
</dbReference>
<keyword evidence="4" id="KW-1185">Reference proteome</keyword>
<evidence type="ECO:0000313" key="3">
    <source>
        <dbReference type="EMBL" id="MDJ1498997.1"/>
    </source>
</evidence>
<dbReference type="RefSeq" id="WP_314006069.1">
    <property type="nucleotide sequence ID" value="NZ_JASJOT010000088.1"/>
</dbReference>
<protein>
    <submittedName>
        <fullName evidence="2">Helix-turn-helix domain-containing protein</fullName>
    </submittedName>
</protein>
<evidence type="ECO:0000313" key="4">
    <source>
        <dbReference type="Proteomes" id="UP001228581"/>
    </source>
</evidence>